<name>H3AZD5_LATCH</name>
<organism evidence="5 6">
    <name type="scientific">Latimeria chalumnae</name>
    <name type="common">Coelacanth</name>
    <dbReference type="NCBI Taxonomy" id="7897"/>
    <lineage>
        <taxon>Eukaryota</taxon>
        <taxon>Metazoa</taxon>
        <taxon>Chordata</taxon>
        <taxon>Craniata</taxon>
        <taxon>Vertebrata</taxon>
        <taxon>Euteleostomi</taxon>
        <taxon>Coelacanthiformes</taxon>
        <taxon>Coelacanthidae</taxon>
        <taxon>Latimeria</taxon>
    </lineage>
</organism>
<evidence type="ECO:0000256" key="3">
    <source>
        <dbReference type="ARBA" id="ARBA00022737"/>
    </source>
</evidence>
<evidence type="ECO:0000256" key="1">
    <source>
        <dbReference type="ARBA" id="ARBA00004308"/>
    </source>
</evidence>
<comment type="subcellular location">
    <subcellularLocation>
        <location evidence="1">Endomembrane system</location>
    </subcellularLocation>
</comment>
<reference evidence="5" key="3">
    <citation type="submission" date="2025-09" db="UniProtKB">
        <authorList>
            <consortium name="Ensembl"/>
        </authorList>
    </citation>
    <scope>IDENTIFICATION</scope>
</reference>
<keyword evidence="6" id="KW-1185">Reference proteome</keyword>
<dbReference type="eggNOG" id="ENOG502RK93">
    <property type="taxonomic scope" value="Eukaryota"/>
</dbReference>
<sequence>QLRCSCDEVEPLSHKEISPFQADYWACVIPDSSPPSSDRQSPYWNPNKEYQDLLDYTYPLKPKISTFGDGEQELQLSDSKLQDSGIDIDSFSISPDSTMRSTDLYTKRNHDLTENQENYLKETNSQFSSPVFKESATFLPTSCCEPGSATKTPSGKYSVQSKENISTCCTGISPSTKWDLFSLDDTNNVEHGGKSKRKSRNFIPTTQILPCSRESDSDDEYLSLPSRLRELDILAQQLWKASMWVKKPCGDCGGQSSSSLLLSKLNFFFNLGSQQWQLVCAVCPLIWPADSQNFRRPSPNSSFPVWSEAVVSSCTNSASKLEGCANSGFWSLASIFKDPCEQMFCIKLEELIQWLYTVAENTNNWIPPQPDIESVKSSLDVYMDFKKDVVEHQVLTAAVLNTGEGLLKCMTFTSPVLKDTLGLIAKQSEELERHAECWYTSILTAMDTIRDELEIKNPVCQRVNQESKLFRVAKLEESGFVDQELDEKILLPCSSEQ</sequence>
<dbReference type="Gene3D" id="1.20.58.60">
    <property type="match status" value="1"/>
</dbReference>
<dbReference type="AlphaFoldDB" id="H3AZD5"/>
<evidence type="ECO:0000313" key="5">
    <source>
        <dbReference type="Ensembl" id="ENSLACP00000015006.1"/>
    </source>
</evidence>
<dbReference type="PANTHER" id="PTHR14514:SF2">
    <property type="entry name" value="A-KINASE ANCHOR PROTEIN 6"/>
    <property type="match status" value="1"/>
</dbReference>
<dbReference type="Proteomes" id="UP000008672">
    <property type="component" value="Unassembled WGS sequence"/>
</dbReference>
<keyword evidence="4" id="KW-0472">Membrane</keyword>
<reference evidence="5" key="2">
    <citation type="submission" date="2025-08" db="UniProtKB">
        <authorList>
            <consortium name="Ensembl"/>
        </authorList>
    </citation>
    <scope>IDENTIFICATION</scope>
</reference>
<evidence type="ECO:0000256" key="2">
    <source>
        <dbReference type="ARBA" id="ARBA00022553"/>
    </source>
</evidence>
<dbReference type="InParanoid" id="H3AZD5"/>
<dbReference type="EMBL" id="AFYH01020171">
    <property type="status" value="NOT_ANNOTATED_CDS"/>
    <property type="molecule type" value="Genomic_DNA"/>
</dbReference>
<evidence type="ECO:0008006" key="7">
    <source>
        <dbReference type="Google" id="ProtNLM"/>
    </source>
</evidence>
<evidence type="ECO:0000256" key="4">
    <source>
        <dbReference type="ARBA" id="ARBA00023136"/>
    </source>
</evidence>
<dbReference type="EMBL" id="AFYH01020172">
    <property type="status" value="NOT_ANNOTATED_CDS"/>
    <property type="molecule type" value="Genomic_DNA"/>
</dbReference>
<dbReference type="EMBL" id="AFYH01020173">
    <property type="status" value="NOT_ANNOTATED_CDS"/>
    <property type="molecule type" value="Genomic_DNA"/>
</dbReference>
<dbReference type="FunCoup" id="H3AZD5">
    <property type="interactions" value="1384"/>
</dbReference>
<reference evidence="6" key="1">
    <citation type="submission" date="2011-08" db="EMBL/GenBank/DDBJ databases">
        <title>The draft genome of Latimeria chalumnae.</title>
        <authorList>
            <person name="Di Palma F."/>
            <person name="Alfoldi J."/>
            <person name="Johnson J."/>
            <person name="Berlin A."/>
            <person name="Gnerre S."/>
            <person name="Jaffe D."/>
            <person name="MacCallum I."/>
            <person name="Young S."/>
            <person name="Walker B.J."/>
            <person name="Lander E."/>
            <person name="Lindblad-Toh K."/>
        </authorList>
    </citation>
    <scope>NUCLEOTIDE SEQUENCE [LARGE SCALE GENOMIC DNA]</scope>
    <source>
        <strain evidence="6">Wild caught</strain>
    </source>
</reference>
<dbReference type="Bgee" id="ENSLACG00000013207">
    <property type="expression patterns" value="Expressed in post-anal tail muscle and 6 other cell types or tissues"/>
</dbReference>
<dbReference type="GeneTree" id="ENSGT00810000125473"/>
<evidence type="ECO:0000313" key="6">
    <source>
        <dbReference type="Proteomes" id="UP000008672"/>
    </source>
</evidence>
<keyword evidence="2" id="KW-0597">Phosphoprotein</keyword>
<dbReference type="PANTHER" id="PTHR14514">
    <property type="entry name" value="PKA ANCHORING PROTEIN"/>
    <property type="match status" value="1"/>
</dbReference>
<dbReference type="Ensembl" id="ENSLACT00000015111.1">
    <property type="protein sequence ID" value="ENSLACP00000015006.1"/>
    <property type="gene ID" value="ENSLACG00000013207.1"/>
</dbReference>
<accession>H3AZD5</accession>
<keyword evidence="3" id="KW-0677">Repeat</keyword>
<dbReference type="OMA" id="HPENERQ"/>
<protein>
    <recommendedName>
        <fullName evidence="7">Centrosomal protein 68</fullName>
    </recommendedName>
</protein>
<dbReference type="EMBL" id="AFYH01020170">
    <property type="status" value="NOT_ANNOTATED_CDS"/>
    <property type="molecule type" value="Genomic_DNA"/>
</dbReference>
<dbReference type="SUPFAM" id="SSF46966">
    <property type="entry name" value="Spectrin repeat"/>
    <property type="match status" value="1"/>
</dbReference>
<proteinExistence type="predicted"/>